<protein>
    <recommendedName>
        <fullName evidence="4">Alternate signal-mediated exported protein, CPF_0494 family</fullName>
    </recommendedName>
</protein>
<reference evidence="3" key="1">
    <citation type="submission" date="2016-10" db="EMBL/GenBank/DDBJ databases">
        <authorList>
            <person name="Varghese N."/>
        </authorList>
    </citation>
    <scope>NUCLEOTIDE SEQUENCE [LARGE SCALE GENOMIC DNA]</scope>
    <source>
        <strain evidence="3">ACV-9</strain>
    </source>
</reference>
<evidence type="ECO:0000313" key="2">
    <source>
        <dbReference type="EMBL" id="SEK22104.1"/>
    </source>
</evidence>
<feature type="signal peptide" evidence="1">
    <location>
        <begin position="1"/>
        <end position="26"/>
    </location>
</feature>
<dbReference type="Proteomes" id="UP000182321">
    <property type="component" value="Unassembled WGS sequence"/>
</dbReference>
<evidence type="ECO:0000313" key="3">
    <source>
        <dbReference type="Proteomes" id="UP000182321"/>
    </source>
</evidence>
<keyword evidence="3" id="KW-1185">Reference proteome</keyword>
<dbReference type="AlphaFoldDB" id="A0A1H7F8T4"/>
<keyword evidence="1" id="KW-0732">Signal</keyword>
<name>A0A1H7F8T4_9FIRM</name>
<sequence length="172" mass="19059">MKVNRLILVAAAIALIGGLAVKPAIAYFTDTATVSKTIPISLGDVELPEMDDDVNQMIKTIAISNTGEYDIFVRAKALYPDTCTITKQTSTNWSDLDGGYYYYSEILKPGEKTEDLNLKIDFDGSTSDFNVIIIQEATKVLYDEEGNAYADWTNAISNEDQVQPVEVIEQMR</sequence>
<accession>A0A1H7F8T4</accession>
<gene>
    <name evidence="2" type="ORF">SAMN02910377_00359</name>
</gene>
<organism evidence="2 3">
    <name type="scientific">Pseudobutyrivibrio ruminis</name>
    <dbReference type="NCBI Taxonomy" id="46206"/>
    <lineage>
        <taxon>Bacteria</taxon>
        <taxon>Bacillati</taxon>
        <taxon>Bacillota</taxon>
        <taxon>Clostridia</taxon>
        <taxon>Lachnospirales</taxon>
        <taxon>Lachnospiraceae</taxon>
        <taxon>Pseudobutyrivibrio</taxon>
    </lineage>
</organism>
<dbReference type="EMBL" id="FNZX01000003">
    <property type="protein sequence ID" value="SEK22104.1"/>
    <property type="molecule type" value="Genomic_DNA"/>
</dbReference>
<evidence type="ECO:0000256" key="1">
    <source>
        <dbReference type="SAM" id="SignalP"/>
    </source>
</evidence>
<dbReference type="RefSeq" id="WP_074788850.1">
    <property type="nucleotide sequence ID" value="NZ_FNZX01000003.1"/>
</dbReference>
<feature type="chain" id="PRO_5010190871" description="Alternate signal-mediated exported protein, CPF_0494 family" evidence="1">
    <location>
        <begin position="27"/>
        <end position="172"/>
    </location>
</feature>
<proteinExistence type="predicted"/>
<evidence type="ECO:0008006" key="4">
    <source>
        <dbReference type="Google" id="ProtNLM"/>
    </source>
</evidence>